<evidence type="ECO:0000313" key="4">
    <source>
        <dbReference type="Proteomes" id="UP001552299"/>
    </source>
</evidence>
<feature type="region of interest" description="Disordered" evidence="2">
    <location>
        <begin position="475"/>
        <end position="531"/>
    </location>
</feature>
<feature type="region of interest" description="Disordered" evidence="2">
    <location>
        <begin position="253"/>
        <end position="378"/>
    </location>
</feature>
<gene>
    <name evidence="3" type="ORF">M5K25_018877</name>
</gene>
<accession>A0ABD0UDE0</accession>
<feature type="compositionally biased region" description="Acidic residues" evidence="2">
    <location>
        <begin position="514"/>
        <end position="527"/>
    </location>
</feature>
<feature type="region of interest" description="Disordered" evidence="2">
    <location>
        <begin position="590"/>
        <end position="617"/>
    </location>
</feature>
<feature type="compositionally biased region" description="Basic and acidic residues" evidence="2">
    <location>
        <begin position="490"/>
        <end position="513"/>
    </location>
</feature>
<feature type="compositionally biased region" description="Polar residues" evidence="2">
    <location>
        <begin position="598"/>
        <end position="617"/>
    </location>
</feature>
<sequence length="697" mass="79197">MELQNTPMTVQLGQGARIQLANAIIETENAGATIQFGSVDFPAITARTASILANGRNTEGLARRLNSTEAPTRRVHLPAPRPTTEQPRRKVSVFERLSQSEAPTAKRVVSGGRISMMAANTITLPTWLSAPGRYDAEASSSGGRLTRRQRRKKNAELRAQQQFLVHPSNLSAQEVESSVPTWNKFSDLKWVKRNSPTGELKQSFWDQHHEVPVPQKKREPETLSARVYRVLKTVKEKGLQKRRYQRPVMIEARRTPPRERLSFPALERNKRRQRASHGEHRGMTPEPRVQGSAAERSRWKGKQIWGPKPRRDEEENEERVMNLGVTSDMAFRRSVPNSQEHQKHTHDDIHSDGRHLGESSRGSRRLATPPKEESNFDCSPRVEEVSISNQEPEIQWRRRSEIRVLEEGENIAGREENIEEEKVDLNEKGGYIDEEDYMEDEEDYLNEGGGKINEEGVSDTLNMKVVYMVRHVEPDYDDGEDDGDWQPLPREGRNRQRDIGSIIGEREHSPREQEGEEVEENPFDEENTTLADMRRQMRRQMRAKDREISQLNEKVIEMMAQMTRNVAVGPAPTPLVDPPNLQMPQISGIRGNPGNGQGAQNTTRQPTPQNIASTSEPVTAAELEGIITERIKAIIAIDQAEKFVGKGRPYPAEYDQVPYPKGYSVPKFHIFNGTNNPGQHLVIFRLIESGLLQPFKP</sequence>
<keyword evidence="1" id="KW-0175">Coiled coil</keyword>
<feature type="compositionally biased region" description="Acidic residues" evidence="2">
    <location>
        <begin position="475"/>
        <end position="484"/>
    </location>
</feature>
<dbReference type="Proteomes" id="UP001552299">
    <property type="component" value="Unassembled WGS sequence"/>
</dbReference>
<comment type="caution">
    <text evidence="3">The sequence shown here is derived from an EMBL/GenBank/DDBJ whole genome shotgun (WGS) entry which is preliminary data.</text>
</comment>
<reference evidence="3 4" key="1">
    <citation type="journal article" date="2024" name="Plant Biotechnol. J.">
        <title>Dendrobium thyrsiflorum genome and its molecular insights into genes involved in important horticultural traits.</title>
        <authorList>
            <person name="Chen B."/>
            <person name="Wang J.Y."/>
            <person name="Zheng P.J."/>
            <person name="Li K.L."/>
            <person name="Liang Y.M."/>
            <person name="Chen X.F."/>
            <person name="Zhang C."/>
            <person name="Zhao X."/>
            <person name="He X."/>
            <person name="Zhang G.Q."/>
            <person name="Liu Z.J."/>
            <person name="Xu Q."/>
        </authorList>
    </citation>
    <scope>NUCLEOTIDE SEQUENCE [LARGE SCALE GENOMIC DNA]</scope>
    <source>
        <strain evidence="3">GZMU011</strain>
    </source>
</reference>
<evidence type="ECO:0000256" key="1">
    <source>
        <dbReference type="SAM" id="Coils"/>
    </source>
</evidence>
<protein>
    <submittedName>
        <fullName evidence="3">Uncharacterized protein</fullName>
    </submittedName>
</protein>
<keyword evidence="4" id="KW-1185">Reference proteome</keyword>
<dbReference type="EMBL" id="JANQDX010000015">
    <property type="protein sequence ID" value="KAL0910789.1"/>
    <property type="molecule type" value="Genomic_DNA"/>
</dbReference>
<proteinExistence type="predicted"/>
<organism evidence="3 4">
    <name type="scientific">Dendrobium thyrsiflorum</name>
    <name type="common">Pinecone-like raceme dendrobium</name>
    <name type="synonym">Orchid</name>
    <dbReference type="NCBI Taxonomy" id="117978"/>
    <lineage>
        <taxon>Eukaryota</taxon>
        <taxon>Viridiplantae</taxon>
        <taxon>Streptophyta</taxon>
        <taxon>Embryophyta</taxon>
        <taxon>Tracheophyta</taxon>
        <taxon>Spermatophyta</taxon>
        <taxon>Magnoliopsida</taxon>
        <taxon>Liliopsida</taxon>
        <taxon>Asparagales</taxon>
        <taxon>Orchidaceae</taxon>
        <taxon>Epidendroideae</taxon>
        <taxon>Malaxideae</taxon>
        <taxon>Dendrobiinae</taxon>
        <taxon>Dendrobium</taxon>
    </lineage>
</organism>
<dbReference type="AlphaFoldDB" id="A0ABD0UDE0"/>
<feature type="region of interest" description="Disordered" evidence="2">
    <location>
        <begin position="132"/>
        <end position="155"/>
    </location>
</feature>
<evidence type="ECO:0000313" key="3">
    <source>
        <dbReference type="EMBL" id="KAL0910789.1"/>
    </source>
</evidence>
<name>A0ABD0UDE0_DENTH</name>
<feature type="coiled-coil region" evidence="1">
    <location>
        <begin position="534"/>
        <end position="561"/>
    </location>
</feature>
<feature type="compositionally biased region" description="Basic and acidic residues" evidence="2">
    <location>
        <begin position="340"/>
        <end position="358"/>
    </location>
</feature>
<evidence type="ECO:0000256" key="2">
    <source>
        <dbReference type="SAM" id="MobiDB-lite"/>
    </source>
</evidence>